<proteinExistence type="predicted"/>
<organism evidence="3">
    <name type="scientific">viral metagenome</name>
    <dbReference type="NCBI Taxonomy" id="1070528"/>
    <lineage>
        <taxon>unclassified sequences</taxon>
        <taxon>metagenomes</taxon>
        <taxon>organismal metagenomes</taxon>
    </lineage>
</organism>
<dbReference type="EMBL" id="MN740003">
    <property type="protein sequence ID" value="QHT82714.1"/>
    <property type="molecule type" value="Genomic_DNA"/>
</dbReference>
<name>A0A6C0HQL2_9ZZZZ</name>
<evidence type="ECO:0008006" key="4">
    <source>
        <dbReference type="Google" id="ProtNLM"/>
    </source>
</evidence>
<keyword evidence="2" id="KW-0812">Transmembrane</keyword>
<dbReference type="AlphaFoldDB" id="A0A6C0HQL2"/>
<keyword evidence="2" id="KW-0472">Membrane</keyword>
<feature type="region of interest" description="Disordered" evidence="1">
    <location>
        <begin position="199"/>
        <end position="222"/>
    </location>
</feature>
<keyword evidence="2" id="KW-1133">Transmembrane helix</keyword>
<accession>A0A6C0HQL2</accession>
<feature type="transmembrane region" description="Helical" evidence="2">
    <location>
        <begin position="12"/>
        <end position="34"/>
    </location>
</feature>
<reference evidence="3" key="1">
    <citation type="journal article" date="2020" name="Nature">
        <title>Giant virus diversity and host interactions through global metagenomics.</title>
        <authorList>
            <person name="Schulz F."/>
            <person name="Roux S."/>
            <person name="Paez-Espino D."/>
            <person name="Jungbluth S."/>
            <person name="Walsh D.A."/>
            <person name="Denef V.J."/>
            <person name="McMahon K.D."/>
            <person name="Konstantinidis K.T."/>
            <person name="Eloe-Fadrosh E.A."/>
            <person name="Kyrpides N.C."/>
            <person name="Woyke T."/>
        </authorList>
    </citation>
    <scope>NUCLEOTIDE SEQUENCE</scope>
    <source>
        <strain evidence="3">GVMAG-M-3300023184-165</strain>
    </source>
</reference>
<evidence type="ECO:0000256" key="2">
    <source>
        <dbReference type="SAM" id="Phobius"/>
    </source>
</evidence>
<sequence length="222" mass="26286">MRKNIDFNNIIYNYFTNIIYNIILVMIDSELVMVCHCPFPTHKQVYYIKDGRRVKRLGSDVKYVDPDSCPGNTWDKIEDNSKTYVWGIHCPIYLLFKHASYLKDNAVLGPLLDILKNSWRVLKSNGLVIIPVPKSIENECQNEFNEVKTFIETDPRFNKWNVSIINSSENRFNLAYKNSINVVDIPRLLIVFKKQPFGGKKKRNTRHRRNKKNKKTRRKYRI</sequence>
<protein>
    <recommendedName>
        <fullName evidence="4">Methyltransferase</fullName>
    </recommendedName>
</protein>
<evidence type="ECO:0000256" key="1">
    <source>
        <dbReference type="SAM" id="MobiDB-lite"/>
    </source>
</evidence>
<evidence type="ECO:0000313" key="3">
    <source>
        <dbReference type="EMBL" id="QHT82714.1"/>
    </source>
</evidence>